<dbReference type="InterPro" id="IPR026142">
    <property type="entry name" value="Pro_pase_1_reg_su_36"/>
</dbReference>
<evidence type="ECO:0000313" key="1">
    <source>
        <dbReference type="EMBL" id="CAH1635190.1"/>
    </source>
</evidence>
<dbReference type="Proteomes" id="UP001153321">
    <property type="component" value="Chromosome 10"/>
</dbReference>
<reference evidence="1" key="1">
    <citation type="submission" date="2022-02" db="EMBL/GenBank/DDBJ databases">
        <authorList>
            <person name="King R."/>
        </authorList>
    </citation>
    <scope>NUCLEOTIDE SEQUENCE</scope>
</reference>
<dbReference type="EMBL" id="LR824541">
    <property type="protein sequence ID" value="CAH1635190.1"/>
    <property type="molecule type" value="Genomic_DNA"/>
</dbReference>
<keyword evidence="2" id="KW-1185">Reference proteome</keyword>
<evidence type="ECO:0000313" key="2">
    <source>
        <dbReference type="Proteomes" id="UP001153321"/>
    </source>
</evidence>
<name>A0A9P0HWG8_SPOLI</name>
<dbReference type="PANTHER" id="PTHR21055">
    <property type="entry name" value="PROTEIN PHOSPHATASE 1 REGULATORY SUBUNIT 36"/>
    <property type="match status" value="1"/>
</dbReference>
<organism evidence="1 2">
    <name type="scientific">Spodoptera littoralis</name>
    <name type="common">Egyptian cotton leafworm</name>
    <dbReference type="NCBI Taxonomy" id="7109"/>
    <lineage>
        <taxon>Eukaryota</taxon>
        <taxon>Metazoa</taxon>
        <taxon>Ecdysozoa</taxon>
        <taxon>Arthropoda</taxon>
        <taxon>Hexapoda</taxon>
        <taxon>Insecta</taxon>
        <taxon>Pterygota</taxon>
        <taxon>Neoptera</taxon>
        <taxon>Endopterygota</taxon>
        <taxon>Lepidoptera</taxon>
        <taxon>Glossata</taxon>
        <taxon>Ditrysia</taxon>
        <taxon>Noctuoidea</taxon>
        <taxon>Noctuidae</taxon>
        <taxon>Amphipyrinae</taxon>
        <taxon>Spodoptera</taxon>
    </lineage>
</organism>
<dbReference type="AlphaFoldDB" id="A0A9P0HWG8"/>
<gene>
    <name evidence="1" type="ORF">SPLIT_LOCUS552</name>
</gene>
<dbReference type="Pfam" id="PF14895">
    <property type="entry name" value="PPPI_inhib"/>
    <property type="match status" value="1"/>
</dbReference>
<proteinExistence type="predicted"/>
<accession>A0A9P0HWG8</accession>
<sequence length="246" mass="28256">MGCKKDQRSLSDIDQRLFEALVRISIQIVWIALGRKHFCEIECETHRILKSEIFNPVEHSLKTAFNFVPYMEPGERSVLFGRCVRLDRMTKTRSPLMNDVFCHRSNNYRLLGLGVINYPQLSPRLKYLYTYVAGTEEALVNSGLTLGIIGLPRAQFDTMLRLLPPPPPCELKSKSLLLLQSPVTSRSTMKKVKLVLPPIKIPHEDHTYVDCPPSFPSEFIQGNPISEVQHKRWLQRLKTLLRSSDI</sequence>
<dbReference type="PANTHER" id="PTHR21055:SF3">
    <property type="entry name" value="PROTEIN PHOSPHATASE 1 REGULATORY SUBUNIT 36"/>
    <property type="match status" value="1"/>
</dbReference>
<dbReference type="GO" id="GO:0019902">
    <property type="term" value="F:phosphatase binding"/>
    <property type="evidence" value="ECO:0007669"/>
    <property type="project" value="InterPro"/>
</dbReference>
<protein>
    <submittedName>
        <fullName evidence="1">Uncharacterized protein</fullName>
    </submittedName>
</protein>